<accession>A0A2N3J8U1</accession>
<sequence length="107" mass="12405">MDSKWKWPALKVARWAFKHGEFFDLYDVSYLLGIPTSDAGKVVLYLRSLRCVEKLAETRRCKPEPGRMARRRVFIKVLAIYPEPVKPEAPVQDESALTQYQTRSATM</sequence>
<dbReference type="Proteomes" id="UP000233526">
    <property type="component" value="Unassembled WGS sequence"/>
</dbReference>
<gene>
    <name evidence="1" type="ORF">AOX56_00230</name>
</gene>
<evidence type="ECO:0000313" key="1">
    <source>
        <dbReference type="EMBL" id="PKQ82985.1"/>
    </source>
</evidence>
<organism evidence="1 2">
    <name type="scientific">Aeromonas sobria</name>
    <dbReference type="NCBI Taxonomy" id="646"/>
    <lineage>
        <taxon>Bacteria</taxon>
        <taxon>Pseudomonadati</taxon>
        <taxon>Pseudomonadota</taxon>
        <taxon>Gammaproteobacteria</taxon>
        <taxon>Aeromonadales</taxon>
        <taxon>Aeromonadaceae</taxon>
        <taxon>Aeromonas</taxon>
    </lineage>
</organism>
<evidence type="ECO:0000313" key="2">
    <source>
        <dbReference type="Proteomes" id="UP000233526"/>
    </source>
</evidence>
<proteinExistence type="predicted"/>
<protein>
    <submittedName>
        <fullName evidence="1">Uncharacterized protein</fullName>
    </submittedName>
</protein>
<dbReference type="EMBL" id="LJZX01000001">
    <property type="protein sequence ID" value="PKQ82985.1"/>
    <property type="molecule type" value="Genomic_DNA"/>
</dbReference>
<reference evidence="1 2" key="1">
    <citation type="journal article" date="2017" name="Front. Microbiol.">
        <title>Strong Genomic and Phenotypic Heterogeneity in the Aeromonas sobria Species Complex.</title>
        <authorList>
            <person name="Gauthier J."/>
            <person name="Vincent A.T."/>
            <person name="Charette S.J."/>
            <person name="Derome N."/>
        </authorList>
    </citation>
    <scope>NUCLEOTIDE SEQUENCE [LARGE SCALE GENOMIC DNA]</scope>
    <source>
        <strain evidence="1 2">JF2635</strain>
    </source>
</reference>
<dbReference type="AlphaFoldDB" id="A0A2N3J8U1"/>
<dbReference type="RefSeq" id="WP_101315179.1">
    <property type="nucleotide sequence ID" value="NZ_CAWNSS010000001.1"/>
</dbReference>
<comment type="caution">
    <text evidence="1">The sequence shown here is derived from an EMBL/GenBank/DDBJ whole genome shotgun (WGS) entry which is preliminary data.</text>
</comment>
<name>A0A2N3J8U1_AERSO</name>